<dbReference type="InterPro" id="IPR006089">
    <property type="entry name" value="Acyl-CoA_DH_CS"/>
</dbReference>
<evidence type="ECO:0000256" key="7">
    <source>
        <dbReference type="ARBA" id="ARBA00022630"/>
    </source>
</evidence>
<evidence type="ECO:0000256" key="8">
    <source>
        <dbReference type="ARBA" id="ARBA00022827"/>
    </source>
</evidence>
<evidence type="ECO:0000256" key="25">
    <source>
        <dbReference type="ARBA" id="ARBA00049552"/>
    </source>
</evidence>
<comment type="catalytic activity">
    <reaction evidence="22">
        <text>(2R)-2-methylbutanoyl-CoA + oxidized [electron-transfer flavoprotein] + H(+) = ethylacryloyl-CoA + reduced [electron-transfer flavoprotein]</text>
        <dbReference type="Rhea" id="RHEA:65296"/>
        <dbReference type="Rhea" id="RHEA-COMP:10685"/>
        <dbReference type="Rhea" id="RHEA-COMP:10686"/>
        <dbReference type="ChEBI" id="CHEBI:15378"/>
        <dbReference type="ChEBI" id="CHEBI:57692"/>
        <dbReference type="ChEBI" id="CHEBI:58307"/>
        <dbReference type="ChEBI" id="CHEBI:156439"/>
        <dbReference type="ChEBI" id="CHEBI:156440"/>
    </reaction>
    <physiologicalReaction direction="left-to-right" evidence="22">
        <dbReference type="Rhea" id="RHEA:65297"/>
    </physiologicalReaction>
</comment>
<dbReference type="PROSITE" id="PS00073">
    <property type="entry name" value="ACYL_COA_DH_2"/>
    <property type="match status" value="1"/>
</dbReference>
<keyword evidence="14" id="KW-0496">Mitochondrion</keyword>
<comment type="similarity">
    <text evidence="4 27">Belongs to the acyl-CoA dehydrogenase family.</text>
</comment>
<dbReference type="CDD" id="cd01158">
    <property type="entry name" value="SCAD_SBCAD"/>
    <property type="match status" value="1"/>
</dbReference>
<dbReference type="GO" id="GO:0046395">
    <property type="term" value="P:carboxylic acid catabolic process"/>
    <property type="evidence" value="ECO:0007669"/>
    <property type="project" value="UniProtKB-ARBA"/>
</dbReference>
<protein>
    <recommendedName>
        <fullName evidence="17">Short/branched chain specific acyl-CoA dehydrogenase, mitochondrial</fullName>
        <ecNumber evidence="16">1.3.8.5</ecNumber>
    </recommendedName>
    <alternativeName>
        <fullName evidence="19">2-methyl branched chain acyl-CoA dehydrogenase</fullName>
    </alternativeName>
    <alternativeName>
        <fullName evidence="18">2-methylbutyryl-coenzyme A dehydrogenase</fullName>
    </alternativeName>
</protein>
<keyword evidence="8 27" id="KW-0274">FAD</keyword>
<dbReference type="PROSITE" id="PS00072">
    <property type="entry name" value="ACYL_COA_DH_1"/>
    <property type="match status" value="1"/>
</dbReference>
<evidence type="ECO:0000256" key="19">
    <source>
        <dbReference type="ARBA" id="ARBA00042821"/>
    </source>
</evidence>
<dbReference type="Gene3D" id="2.40.110.10">
    <property type="entry name" value="Butyryl-CoA Dehydrogenase, subunit A, domain 2"/>
    <property type="match status" value="1"/>
</dbReference>
<dbReference type="PANTHER" id="PTHR43884">
    <property type="entry name" value="ACYL-COA DEHYDROGENASE"/>
    <property type="match status" value="1"/>
</dbReference>
<keyword evidence="9" id="KW-0276">Fatty acid metabolism</keyword>
<feature type="domain" description="Acyl-CoA oxidase/dehydrogenase middle" evidence="29">
    <location>
        <begin position="156"/>
        <end position="249"/>
    </location>
</feature>
<dbReference type="GO" id="GO:0050660">
    <property type="term" value="F:flavin adenine dinucleotide binding"/>
    <property type="evidence" value="ECO:0007669"/>
    <property type="project" value="InterPro"/>
</dbReference>
<dbReference type="Gene3D" id="1.10.540.10">
    <property type="entry name" value="Acyl-CoA dehydrogenase/oxidase, N-terminal domain"/>
    <property type="match status" value="1"/>
</dbReference>
<comment type="catalytic activity">
    <reaction evidence="23">
        <text>butanoyl-CoA + oxidized [electron-transfer flavoprotein] + H(+) = (2E)-butenoyl-CoA + reduced [electron-transfer flavoprotein]</text>
        <dbReference type="Rhea" id="RHEA:24004"/>
        <dbReference type="Rhea" id="RHEA-COMP:10685"/>
        <dbReference type="Rhea" id="RHEA-COMP:10686"/>
        <dbReference type="ChEBI" id="CHEBI:15378"/>
        <dbReference type="ChEBI" id="CHEBI:57332"/>
        <dbReference type="ChEBI" id="CHEBI:57371"/>
        <dbReference type="ChEBI" id="CHEBI:57692"/>
        <dbReference type="ChEBI" id="CHEBI:58307"/>
    </reaction>
    <physiologicalReaction direction="left-to-right" evidence="23">
        <dbReference type="Rhea" id="RHEA:24005"/>
    </physiologicalReaction>
</comment>
<evidence type="ECO:0000256" key="23">
    <source>
        <dbReference type="ARBA" id="ARBA00049096"/>
    </source>
</evidence>
<comment type="pathway">
    <text evidence="3">Lipid metabolism; mitochondrial fatty acid beta-oxidation.</text>
</comment>
<evidence type="ECO:0000256" key="24">
    <source>
        <dbReference type="ARBA" id="ARBA00049192"/>
    </source>
</evidence>
<feature type="domain" description="Acyl-CoA dehydrogenase/oxidase N-terminal" evidence="30">
    <location>
        <begin position="41"/>
        <end position="152"/>
    </location>
</feature>
<evidence type="ECO:0000256" key="9">
    <source>
        <dbReference type="ARBA" id="ARBA00022832"/>
    </source>
</evidence>
<evidence type="ECO:0000259" key="28">
    <source>
        <dbReference type="Pfam" id="PF00441"/>
    </source>
</evidence>
<keyword evidence="11" id="KW-0007">Acetylation</keyword>
<comment type="catalytic activity">
    <reaction evidence="25">
        <text>(2S)-2-methylbutanoyl-CoA + oxidized [electron-transfer flavoprotein] + H(+) = (2E)-2-methylbut-2-enoyl-CoA + reduced [electron-transfer flavoprotein]</text>
        <dbReference type="Rhea" id="RHEA:48256"/>
        <dbReference type="Rhea" id="RHEA-COMP:10685"/>
        <dbReference type="Rhea" id="RHEA-COMP:10686"/>
        <dbReference type="ChEBI" id="CHEBI:15378"/>
        <dbReference type="ChEBI" id="CHEBI:57337"/>
        <dbReference type="ChEBI" id="CHEBI:57692"/>
        <dbReference type="ChEBI" id="CHEBI:58307"/>
        <dbReference type="ChEBI" id="CHEBI:88166"/>
    </reaction>
    <physiologicalReaction direction="left-to-right" evidence="25">
        <dbReference type="Rhea" id="RHEA:48257"/>
    </physiologicalReaction>
</comment>
<dbReference type="InterPro" id="IPR009100">
    <property type="entry name" value="AcylCoA_DH/oxidase_NM_dom_sf"/>
</dbReference>
<proteinExistence type="inferred from homology"/>
<evidence type="ECO:0000256" key="20">
    <source>
        <dbReference type="ARBA" id="ARBA00048235"/>
    </source>
</evidence>
<evidence type="ECO:0000256" key="16">
    <source>
        <dbReference type="ARBA" id="ARBA00039036"/>
    </source>
</evidence>
<evidence type="ECO:0000256" key="4">
    <source>
        <dbReference type="ARBA" id="ARBA00009347"/>
    </source>
</evidence>
<dbReference type="PANTHER" id="PTHR43884:SF1">
    <property type="entry name" value="SHORT_BRANCHED CHAIN SPECIFIC ACYL-COA DEHYDROGENASE, MITOCHONDRIAL"/>
    <property type="match status" value="1"/>
</dbReference>
<keyword evidence="13" id="KW-0443">Lipid metabolism</keyword>
<organism evidence="31 32">
    <name type="scientific">Choanephora cucurbitarum</name>
    <dbReference type="NCBI Taxonomy" id="101091"/>
    <lineage>
        <taxon>Eukaryota</taxon>
        <taxon>Fungi</taxon>
        <taxon>Fungi incertae sedis</taxon>
        <taxon>Mucoromycota</taxon>
        <taxon>Mucoromycotina</taxon>
        <taxon>Mucoromycetes</taxon>
        <taxon>Mucorales</taxon>
        <taxon>Mucorineae</taxon>
        <taxon>Choanephoraceae</taxon>
        <taxon>Choanephoroideae</taxon>
        <taxon>Choanephora</taxon>
    </lineage>
</organism>
<dbReference type="Proteomes" id="UP000093000">
    <property type="component" value="Unassembled WGS sequence"/>
</dbReference>
<dbReference type="OrthoDB" id="10262177at2759"/>
<dbReference type="InterPro" id="IPR037069">
    <property type="entry name" value="AcylCoA_DH/ox_N_sf"/>
</dbReference>
<dbReference type="InterPro" id="IPR046373">
    <property type="entry name" value="Acyl-CoA_Oxase/DH_mid-dom_sf"/>
</dbReference>
<evidence type="ECO:0000256" key="13">
    <source>
        <dbReference type="ARBA" id="ARBA00023098"/>
    </source>
</evidence>
<dbReference type="Pfam" id="PF02771">
    <property type="entry name" value="Acyl-CoA_dh_N"/>
    <property type="match status" value="1"/>
</dbReference>
<comment type="caution">
    <text evidence="31">The sequence shown here is derived from an EMBL/GenBank/DDBJ whole genome shotgun (WGS) entry which is preliminary data.</text>
</comment>
<evidence type="ECO:0000256" key="15">
    <source>
        <dbReference type="ARBA" id="ARBA00037895"/>
    </source>
</evidence>
<comment type="subcellular location">
    <subcellularLocation>
        <location evidence="2">Mitochondrion matrix</location>
    </subcellularLocation>
</comment>
<dbReference type="Gene3D" id="1.20.140.10">
    <property type="entry name" value="Butyryl-CoA Dehydrogenase, subunit A, domain 3"/>
    <property type="match status" value="1"/>
</dbReference>
<accession>A0A1C7N9Z6</accession>
<reference evidence="31 32" key="1">
    <citation type="submission" date="2016-03" db="EMBL/GenBank/DDBJ databases">
        <title>Choanephora cucurbitarum.</title>
        <authorList>
            <person name="Min B."/>
            <person name="Park H."/>
            <person name="Park J.-H."/>
            <person name="Shin H.-D."/>
            <person name="Choi I.-G."/>
        </authorList>
    </citation>
    <scope>NUCLEOTIDE SEQUENCE [LARGE SCALE GENOMIC DNA]</scope>
    <source>
        <strain evidence="31 32">KUS-F28377</strain>
    </source>
</reference>
<evidence type="ECO:0000256" key="18">
    <source>
        <dbReference type="ARBA" id="ARBA00041537"/>
    </source>
</evidence>
<evidence type="ECO:0000313" key="32">
    <source>
        <dbReference type="Proteomes" id="UP000093000"/>
    </source>
</evidence>
<dbReference type="Pfam" id="PF02770">
    <property type="entry name" value="Acyl-CoA_dh_M"/>
    <property type="match status" value="1"/>
</dbReference>
<dbReference type="FunFam" id="1.10.540.10:FF:000012">
    <property type="entry name" value="Acyl-CoA dehydrogenase short/branched chain"/>
    <property type="match status" value="1"/>
</dbReference>
<dbReference type="FunFam" id="1.20.140.10:FF:000002">
    <property type="entry name" value="Acyl-CoA dehydrogenase short/branched chain"/>
    <property type="match status" value="1"/>
</dbReference>
<dbReference type="InParanoid" id="A0A1C7N9Z6"/>
<comment type="catalytic activity">
    <reaction evidence="20">
        <text>2-methylbutanoyl-CoA + oxidized [electron-transfer flavoprotein] + H(+) = (2E)-2-methylbut-2-enoyl-CoA + reduced [electron-transfer flavoprotein]</text>
        <dbReference type="Rhea" id="RHEA:43780"/>
        <dbReference type="Rhea" id="RHEA-COMP:10685"/>
        <dbReference type="Rhea" id="RHEA-COMP:10686"/>
        <dbReference type="ChEBI" id="CHEBI:15378"/>
        <dbReference type="ChEBI" id="CHEBI:57336"/>
        <dbReference type="ChEBI" id="CHEBI:57337"/>
        <dbReference type="ChEBI" id="CHEBI:57692"/>
        <dbReference type="ChEBI" id="CHEBI:58307"/>
        <dbReference type="EC" id="1.3.8.5"/>
    </reaction>
    <physiologicalReaction direction="left-to-right" evidence="20">
        <dbReference type="Rhea" id="RHEA:43781"/>
    </physiologicalReaction>
</comment>
<gene>
    <name evidence="31" type="primary">ACADSB</name>
    <name evidence="31" type="ORF">A0J61_06040</name>
</gene>
<dbReference type="EMBL" id="LUGH01000346">
    <property type="protein sequence ID" value="OBZ85907.1"/>
    <property type="molecule type" value="Genomic_DNA"/>
</dbReference>
<evidence type="ECO:0000256" key="21">
    <source>
        <dbReference type="ARBA" id="ARBA00048307"/>
    </source>
</evidence>
<evidence type="ECO:0000256" key="22">
    <source>
        <dbReference type="ARBA" id="ARBA00048592"/>
    </source>
</evidence>
<evidence type="ECO:0000256" key="5">
    <source>
        <dbReference type="ARBA" id="ARBA00011881"/>
    </source>
</evidence>
<keyword evidence="12 27" id="KW-0560">Oxidoreductase</keyword>
<feature type="domain" description="Acyl-CoA dehydrogenase/oxidase C-terminal" evidence="28">
    <location>
        <begin position="262"/>
        <end position="408"/>
    </location>
</feature>
<comment type="catalytic activity">
    <reaction evidence="21">
        <text>valproyl-CoA + oxidized [electron-transfer flavoprotein] + H(+) = (2E)-2-propylpent-2-enoyl-CoA + reduced [electron-transfer flavoprotein]</text>
        <dbReference type="Rhea" id="RHEA:65344"/>
        <dbReference type="Rhea" id="RHEA-COMP:10685"/>
        <dbReference type="Rhea" id="RHEA-COMP:10686"/>
        <dbReference type="ChEBI" id="CHEBI:15378"/>
        <dbReference type="ChEBI" id="CHEBI:57692"/>
        <dbReference type="ChEBI" id="CHEBI:58307"/>
        <dbReference type="ChEBI" id="CHEBI:156457"/>
        <dbReference type="ChEBI" id="CHEBI:156458"/>
    </reaction>
    <physiologicalReaction direction="left-to-right" evidence="21">
        <dbReference type="Rhea" id="RHEA:65345"/>
    </physiologicalReaction>
</comment>
<evidence type="ECO:0000256" key="1">
    <source>
        <dbReference type="ARBA" id="ARBA00001974"/>
    </source>
</evidence>
<evidence type="ECO:0000313" key="31">
    <source>
        <dbReference type="EMBL" id="OBZ85907.1"/>
    </source>
</evidence>
<keyword evidence="7 27" id="KW-0285">Flavoprotein</keyword>
<evidence type="ECO:0000256" key="14">
    <source>
        <dbReference type="ARBA" id="ARBA00023128"/>
    </source>
</evidence>
<dbReference type="FunFam" id="2.40.110.10:FF:000001">
    <property type="entry name" value="Acyl-CoA dehydrogenase, mitochondrial"/>
    <property type="match status" value="1"/>
</dbReference>
<evidence type="ECO:0000259" key="29">
    <source>
        <dbReference type="Pfam" id="PF02770"/>
    </source>
</evidence>
<dbReference type="AlphaFoldDB" id="A0A1C7N9Z6"/>
<dbReference type="EC" id="1.3.8.5" evidence="16"/>
<dbReference type="GO" id="GO:0005759">
    <property type="term" value="C:mitochondrial matrix"/>
    <property type="evidence" value="ECO:0007669"/>
    <property type="project" value="UniProtKB-SubCell"/>
</dbReference>
<evidence type="ECO:0000256" key="17">
    <source>
        <dbReference type="ARBA" id="ARBA00039850"/>
    </source>
</evidence>
<dbReference type="InterPro" id="IPR006091">
    <property type="entry name" value="Acyl-CoA_Oxase/DH_mid-dom"/>
</dbReference>
<comment type="subunit">
    <text evidence="5">Homotetramer.</text>
</comment>
<keyword evidence="6" id="KW-0597">Phosphoprotein</keyword>
<dbReference type="InterPro" id="IPR009075">
    <property type="entry name" value="AcylCo_DH/oxidase_C"/>
</dbReference>
<evidence type="ECO:0000256" key="12">
    <source>
        <dbReference type="ARBA" id="ARBA00023002"/>
    </source>
</evidence>
<name>A0A1C7N9Z6_9FUNG</name>
<evidence type="ECO:0000256" key="11">
    <source>
        <dbReference type="ARBA" id="ARBA00022990"/>
    </source>
</evidence>
<evidence type="ECO:0000256" key="10">
    <source>
        <dbReference type="ARBA" id="ARBA00022946"/>
    </source>
</evidence>
<sequence length="415" mass="45422">MLRSASRSVNLVSRTATKRAFTQSTIARNAVGLPTSLQSFTEEELMLKDTVAKFAQEVVKPKVFEMDESEKLDSGVLKALFDQGLMGIETDAEYDGSNCSFTSAIIAIEELAKVDPAVSVVCDVQNTLVGTLVRKYGNEGIKNKFLSKLSTGSVGCFCLSEAGSGSDAFALQTRAVEKDDHYVLNGSKMWITNSGEADIFLVFANVDPSKGYKGITCFVVEKDMGVEVAKKEIKLGIRASSTCVLNFDDIRVPKENILGEVGKGYKYAIEILNEGRIGIAAQMVGTAQGAFDIALPYLFQRKQFNQYIGDFQSMQHQYAEIAVEIEAARLLTYNAARMKEEGRSFVKEAAMAKYYASQVAERAASKAIEWCGGVGFTRELGVEKFYRDAKIGSIYEGTSNIQLQTIAKLVSADYK</sequence>
<dbReference type="InterPro" id="IPR036250">
    <property type="entry name" value="AcylCo_DH-like_C"/>
</dbReference>
<dbReference type="Pfam" id="PF00441">
    <property type="entry name" value="Acyl-CoA_dh_1"/>
    <property type="match status" value="1"/>
</dbReference>
<comment type="catalytic activity">
    <reaction evidence="26">
        <text>2-methylpropanoyl-CoA + oxidized [electron-transfer flavoprotein] + H(+) = 2-methylpropenoyl-CoA + reduced [electron-transfer flavoprotein]</text>
        <dbReference type="Rhea" id="RHEA:44180"/>
        <dbReference type="Rhea" id="RHEA-COMP:10685"/>
        <dbReference type="Rhea" id="RHEA-COMP:10686"/>
        <dbReference type="ChEBI" id="CHEBI:15378"/>
        <dbReference type="ChEBI" id="CHEBI:57338"/>
        <dbReference type="ChEBI" id="CHEBI:57692"/>
        <dbReference type="ChEBI" id="CHEBI:58307"/>
        <dbReference type="ChEBI" id="CHEBI:62500"/>
    </reaction>
    <physiologicalReaction direction="left-to-right" evidence="26">
        <dbReference type="Rhea" id="RHEA:44181"/>
    </physiologicalReaction>
</comment>
<dbReference type="PIRSF" id="PIRSF016578">
    <property type="entry name" value="HsaA"/>
    <property type="match status" value="1"/>
</dbReference>
<evidence type="ECO:0000256" key="3">
    <source>
        <dbReference type="ARBA" id="ARBA00005198"/>
    </source>
</evidence>
<evidence type="ECO:0000259" key="30">
    <source>
        <dbReference type="Pfam" id="PF02771"/>
    </source>
</evidence>
<evidence type="ECO:0000256" key="2">
    <source>
        <dbReference type="ARBA" id="ARBA00004305"/>
    </source>
</evidence>
<comment type="pathway">
    <text evidence="15">Amino-acid degradation; L-isoleucine degradation.</text>
</comment>
<evidence type="ECO:0000256" key="27">
    <source>
        <dbReference type="RuleBase" id="RU362125"/>
    </source>
</evidence>
<comment type="cofactor">
    <cofactor evidence="1 27">
        <name>FAD</name>
        <dbReference type="ChEBI" id="CHEBI:57692"/>
    </cofactor>
</comment>
<evidence type="ECO:0000256" key="26">
    <source>
        <dbReference type="ARBA" id="ARBA00051903"/>
    </source>
</evidence>
<evidence type="ECO:0000256" key="6">
    <source>
        <dbReference type="ARBA" id="ARBA00022553"/>
    </source>
</evidence>
<dbReference type="STRING" id="101091.A0A1C7N9Z6"/>
<dbReference type="SUPFAM" id="SSF47203">
    <property type="entry name" value="Acyl-CoA dehydrogenase C-terminal domain-like"/>
    <property type="match status" value="1"/>
</dbReference>
<dbReference type="InterPro" id="IPR013786">
    <property type="entry name" value="AcylCoA_DH/ox_N"/>
</dbReference>
<comment type="catalytic activity">
    <reaction evidence="24">
        <text>hexanoyl-CoA + oxidized [electron-transfer flavoprotein] + H(+) = (2E)-hexenoyl-CoA + reduced [electron-transfer flavoprotein]</text>
        <dbReference type="Rhea" id="RHEA:43464"/>
        <dbReference type="Rhea" id="RHEA-COMP:10685"/>
        <dbReference type="Rhea" id="RHEA-COMP:10686"/>
        <dbReference type="ChEBI" id="CHEBI:15378"/>
        <dbReference type="ChEBI" id="CHEBI:57692"/>
        <dbReference type="ChEBI" id="CHEBI:58307"/>
        <dbReference type="ChEBI" id="CHEBI:62077"/>
        <dbReference type="ChEBI" id="CHEBI:62620"/>
    </reaction>
    <physiologicalReaction direction="left-to-right" evidence="24">
        <dbReference type="Rhea" id="RHEA:43465"/>
    </physiologicalReaction>
</comment>
<keyword evidence="10" id="KW-0809">Transit peptide</keyword>
<dbReference type="GO" id="GO:0006631">
    <property type="term" value="P:fatty acid metabolic process"/>
    <property type="evidence" value="ECO:0007669"/>
    <property type="project" value="UniProtKB-KW"/>
</dbReference>
<dbReference type="SUPFAM" id="SSF56645">
    <property type="entry name" value="Acyl-CoA dehydrogenase NM domain-like"/>
    <property type="match status" value="1"/>
</dbReference>
<dbReference type="GO" id="GO:0003853">
    <property type="term" value="F:short-chain 2-methyl fatty acyl-CoA dehydrogenase activity"/>
    <property type="evidence" value="ECO:0007669"/>
    <property type="project" value="UniProtKB-EC"/>
</dbReference>
<keyword evidence="32" id="KW-1185">Reference proteome</keyword>